<dbReference type="Proteomes" id="UP000189703">
    <property type="component" value="Unplaced"/>
</dbReference>
<dbReference type="FunFam" id="1.10.630.10:FF:000011">
    <property type="entry name" value="Cytochrome P450 83B1"/>
    <property type="match status" value="1"/>
</dbReference>
<keyword evidence="2 4" id="KW-0479">Metal-binding</keyword>
<reference evidence="7" key="1">
    <citation type="submission" date="2025-08" db="UniProtKB">
        <authorList>
            <consortium name="RefSeq"/>
        </authorList>
    </citation>
    <scope>IDENTIFICATION</scope>
</reference>
<organism evidence="6 7">
    <name type="scientific">Nelumbo nucifera</name>
    <name type="common">Sacred lotus</name>
    <dbReference type="NCBI Taxonomy" id="4432"/>
    <lineage>
        <taxon>Eukaryota</taxon>
        <taxon>Viridiplantae</taxon>
        <taxon>Streptophyta</taxon>
        <taxon>Embryophyta</taxon>
        <taxon>Tracheophyta</taxon>
        <taxon>Spermatophyta</taxon>
        <taxon>Magnoliopsida</taxon>
        <taxon>Proteales</taxon>
        <taxon>Nelumbonaceae</taxon>
        <taxon>Nelumbo</taxon>
    </lineage>
</organism>
<keyword evidence="5" id="KW-0503">Monooxygenase</keyword>
<keyword evidence="6" id="KW-1185">Reference proteome</keyword>
<evidence type="ECO:0000256" key="4">
    <source>
        <dbReference type="PIRSR" id="PIRSR602401-1"/>
    </source>
</evidence>
<dbReference type="KEGG" id="nnu:104587463"/>
<evidence type="ECO:0000313" key="6">
    <source>
        <dbReference type="Proteomes" id="UP000189703"/>
    </source>
</evidence>
<dbReference type="FunCoup" id="A0A1U7Z8K5">
    <property type="interactions" value="638"/>
</dbReference>
<proteinExistence type="inferred from homology"/>
<dbReference type="GeneID" id="104587463"/>
<evidence type="ECO:0000256" key="5">
    <source>
        <dbReference type="RuleBase" id="RU000461"/>
    </source>
</evidence>
<dbReference type="GO" id="GO:0005506">
    <property type="term" value="F:iron ion binding"/>
    <property type="evidence" value="ECO:0007669"/>
    <property type="project" value="InterPro"/>
</dbReference>
<feature type="binding site" description="axial binding residue" evidence="4">
    <location>
        <position position="467"/>
    </location>
    <ligand>
        <name>heme</name>
        <dbReference type="ChEBI" id="CHEBI:30413"/>
    </ligand>
    <ligandPart>
        <name>Fe</name>
        <dbReference type="ChEBI" id="CHEBI:18248"/>
    </ligandPart>
</feature>
<dbReference type="OrthoDB" id="1470350at2759"/>
<dbReference type="InterPro" id="IPR002401">
    <property type="entry name" value="Cyt_P450_E_grp-I"/>
</dbReference>
<sequence length="528" mass="59448">MSPWLQRLWPDGRQGIFLGTLPLSLIFLLSSIFLFLFSLGYRSRIKSHNLPPSPFRLPVIGNLHQLVSTSHRDLHSLAQRHGALMLLHLGNSPTLVVSSADTAREIMKTHDLIFSSRPKRSNSWRLLYNHKDVALAPYGEYWRQIRRICVLQLLSVKRVQSFQPVREQETALLIENIQRSCSSSPSSSALVNLSDALVSLTTDVICRVSFGRKYSGGGEGSKKFKQMLKELMYLLGVFNVGHFIPWLAWVDYISGLNARAEKCFREMDCFLEQVIEEHIHQGNKTGGGEEDLVDVLLAIAKDKTIGIPIERDNIKAIMLDMFVAGADTTHTAMEWAMAELLRHPEVMKELQEEVRNTSSGKPYVTEEEVEKMQYLKLVIKETLRLHPPVPLLVPRESTQDVKIEGYNIPAKTVVLINAWAIGRDPASWEEPEKFQPKRFLTSASNLNIDFKGNDFRLIPFGAGRRGCLGIQFAMVANELVLANLLHKFDWKLPGGSSGEDLDMTEASGTTAHKKHPLVAVAIPHQCQI</sequence>
<dbReference type="Pfam" id="PF00067">
    <property type="entry name" value="p450"/>
    <property type="match status" value="1"/>
</dbReference>
<accession>A0A1U7Z8K5</accession>
<evidence type="ECO:0000256" key="2">
    <source>
        <dbReference type="ARBA" id="ARBA00022723"/>
    </source>
</evidence>
<evidence type="ECO:0000313" key="7">
    <source>
        <dbReference type="RefSeq" id="XP_010243385.1"/>
    </source>
</evidence>
<dbReference type="PRINTS" id="PR00463">
    <property type="entry name" value="EP450I"/>
</dbReference>
<dbReference type="GO" id="GO:0004497">
    <property type="term" value="F:monooxygenase activity"/>
    <property type="evidence" value="ECO:0007669"/>
    <property type="project" value="UniProtKB-KW"/>
</dbReference>
<dbReference type="AlphaFoldDB" id="A0A1U7Z8K5"/>
<dbReference type="PANTHER" id="PTHR47955">
    <property type="entry name" value="CYTOCHROME P450 FAMILY 71 PROTEIN"/>
    <property type="match status" value="1"/>
</dbReference>
<dbReference type="SUPFAM" id="SSF48264">
    <property type="entry name" value="Cytochrome P450"/>
    <property type="match status" value="1"/>
</dbReference>
<dbReference type="eggNOG" id="KOG0156">
    <property type="taxonomic scope" value="Eukaryota"/>
</dbReference>
<protein>
    <submittedName>
        <fullName evidence="7">Cytochrome P450 71A1-like</fullName>
    </submittedName>
</protein>
<gene>
    <name evidence="7" type="primary">LOC104587463</name>
</gene>
<dbReference type="OMA" id="GRHTHRS"/>
<name>A0A1U7Z8K5_NELNU</name>
<keyword evidence="3 4" id="KW-0408">Iron</keyword>
<keyword evidence="4 5" id="KW-0349">Heme</keyword>
<dbReference type="RefSeq" id="XP_010243385.1">
    <property type="nucleotide sequence ID" value="XM_010245083.2"/>
</dbReference>
<dbReference type="PANTHER" id="PTHR47955:SF15">
    <property type="entry name" value="CYTOCHROME P450 71A2-LIKE"/>
    <property type="match status" value="1"/>
</dbReference>
<keyword evidence="5" id="KW-0560">Oxidoreductase</keyword>
<dbReference type="Gene3D" id="1.10.630.10">
    <property type="entry name" value="Cytochrome P450"/>
    <property type="match status" value="1"/>
</dbReference>
<dbReference type="CDD" id="cd11072">
    <property type="entry name" value="CYP71-like"/>
    <property type="match status" value="1"/>
</dbReference>
<dbReference type="PRINTS" id="PR00385">
    <property type="entry name" value="P450"/>
</dbReference>
<dbReference type="InterPro" id="IPR001128">
    <property type="entry name" value="Cyt_P450"/>
</dbReference>
<comment type="cofactor">
    <cofactor evidence="4">
        <name>heme</name>
        <dbReference type="ChEBI" id="CHEBI:30413"/>
    </cofactor>
</comment>
<dbReference type="InterPro" id="IPR017972">
    <property type="entry name" value="Cyt_P450_CS"/>
</dbReference>
<dbReference type="GO" id="GO:0020037">
    <property type="term" value="F:heme binding"/>
    <property type="evidence" value="ECO:0007669"/>
    <property type="project" value="InterPro"/>
</dbReference>
<evidence type="ECO:0000256" key="3">
    <source>
        <dbReference type="ARBA" id="ARBA00023004"/>
    </source>
</evidence>
<comment type="similarity">
    <text evidence="1 5">Belongs to the cytochrome P450 family.</text>
</comment>
<evidence type="ECO:0000256" key="1">
    <source>
        <dbReference type="ARBA" id="ARBA00010617"/>
    </source>
</evidence>
<dbReference type="GO" id="GO:0016705">
    <property type="term" value="F:oxidoreductase activity, acting on paired donors, with incorporation or reduction of molecular oxygen"/>
    <property type="evidence" value="ECO:0007669"/>
    <property type="project" value="InterPro"/>
</dbReference>
<dbReference type="InterPro" id="IPR036396">
    <property type="entry name" value="Cyt_P450_sf"/>
</dbReference>
<dbReference type="PROSITE" id="PS00086">
    <property type="entry name" value="CYTOCHROME_P450"/>
    <property type="match status" value="1"/>
</dbReference>